<evidence type="ECO:0000313" key="2">
    <source>
        <dbReference type="EMBL" id="KAF9076483.1"/>
    </source>
</evidence>
<feature type="region of interest" description="Disordered" evidence="1">
    <location>
        <begin position="145"/>
        <end position="199"/>
    </location>
</feature>
<name>A0A9P5Q894_9AGAR</name>
<accession>A0A9P5Q894</accession>
<dbReference type="EMBL" id="JADNRY010000006">
    <property type="protein sequence ID" value="KAF9076483.1"/>
    <property type="molecule type" value="Genomic_DNA"/>
</dbReference>
<organism evidence="2 3">
    <name type="scientific">Rhodocollybia butyracea</name>
    <dbReference type="NCBI Taxonomy" id="206335"/>
    <lineage>
        <taxon>Eukaryota</taxon>
        <taxon>Fungi</taxon>
        <taxon>Dikarya</taxon>
        <taxon>Basidiomycota</taxon>
        <taxon>Agaricomycotina</taxon>
        <taxon>Agaricomycetes</taxon>
        <taxon>Agaricomycetidae</taxon>
        <taxon>Agaricales</taxon>
        <taxon>Marasmiineae</taxon>
        <taxon>Omphalotaceae</taxon>
        <taxon>Rhodocollybia</taxon>
    </lineage>
</organism>
<feature type="compositionally biased region" description="Basic and acidic residues" evidence="1">
    <location>
        <begin position="186"/>
        <end position="199"/>
    </location>
</feature>
<evidence type="ECO:0000256" key="1">
    <source>
        <dbReference type="SAM" id="MobiDB-lite"/>
    </source>
</evidence>
<protein>
    <submittedName>
        <fullName evidence="2">Uncharacterized protein</fullName>
    </submittedName>
</protein>
<proteinExistence type="predicted"/>
<dbReference type="AlphaFoldDB" id="A0A9P5Q894"/>
<feature type="region of interest" description="Disordered" evidence="1">
    <location>
        <begin position="400"/>
        <end position="422"/>
    </location>
</feature>
<gene>
    <name evidence="2" type="ORF">BDP27DRAFT_799836</name>
</gene>
<dbReference type="OrthoDB" id="10691020at2759"/>
<comment type="caution">
    <text evidence="2">The sequence shown here is derived from an EMBL/GenBank/DDBJ whole genome shotgun (WGS) entry which is preliminary data.</text>
</comment>
<evidence type="ECO:0000313" key="3">
    <source>
        <dbReference type="Proteomes" id="UP000772434"/>
    </source>
</evidence>
<feature type="region of interest" description="Disordered" evidence="1">
    <location>
        <begin position="436"/>
        <end position="465"/>
    </location>
</feature>
<feature type="compositionally biased region" description="Polar residues" evidence="1">
    <location>
        <begin position="159"/>
        <end position="170"/>
    </location>
</feature>
<feature type="region of interest" description="Disordered" evidence="1">
    <location>
        <begin position="352"/>
        <end position="380"/>
    </location>
</feature>
<feature type="region of interest" description="Disordered" evidence="1">
    <location>
        <begin position="519"/>
        <end position="538"/>
    </location>
</feature>
<sequence length="664" mass="72735">MDHDNTIFDGSSFMQPSALPTTASRDLPLSLFTNSLQLQHLLNPSFVEESRAALLRANLAPLLENRKNAKGDTMSLYGCDGSAGGMAVGVKLEAGSALIDDTLSTSNLNSLIPIPILSPTTASHAGTLSLSSAVVELRDEVETSTSPASKALLPEDSLSHSQNNELSSGLSEDAHSRRLSVSDAPGRSENDFQDATRTETSVRDFRCATGPNEMYKTPLPDTSLIVDFVRSQSPTPSARSSRCGEFQAPRPSLASACEDGNSVMQPSSFAQPLHYRPSYRDTEPEQLTDMEEQRERDRMINKVLADPLRMRMNSMEWKLATPPPLYIKDEGADLGVPSALDDSVRNLPAEDHSASFLSGSDDGSASTFLPTPRNTPSPSWCFPNTLKSPRSLTNLELQGQQCSHPLPSPAPSVPTSPVVATSSTSFTPKRNFIQTSYGSKAPTKRGRHTKLDTSPSMASKSAKVARPSSVRYMPYPNTAFKVERAPKKERVPVPPSTSSAIVVTVEHSVKSEKEVKKAMAVQDEKSTGLPKPKKQKLLPSERAAIKACREPKRPKLLSPLSKLQATKWATTLSWLHFLSENSERVKLDDGQLLLKTLEEIEERREQLDRKLLQAGTPNASLAKLIRKFCHRTRYDDSFGLGIRTKARLISEYIREKFDLQPAPS</sequence>
<dbReference type="Proteomes" id="UP000772434">
    <property type="component" value="Unassembled WGS sequence"/>
</dbReference>
<keyword evidence="3" id="KW-1185">Reference proteome</keyword>
<reference evidence="2" key="1">
    <citation type="submission" date="2020-11" db="EMBL/GenBank/DDBJ databases">
        <authorList>
            <consortium name="DOE Joint Genome Institute"/>
            <person name="Ahrendt S."/>
            <person name="Riley R."/>
            <person name="Andreopoulos W."/>
            <person name="Labutti K."/>
            <person name="Pangilinan J."/>
            <person name="Ruiz-Duenas F.J."/>
            <person name="Barrasa J.M."/>
            <person name="Sanchez-Garcia M."/>
            <person name="Camarero S."/>
            <person name="Miyauchi S."/>
            <person name="Serrano A."/>
            <person name="Linde D."/>
            <person name="Babiker R."/>
            <person name="Drula E."/>
            <person name="Ayuso-Fernandez I."/>
            <person name="Pacheco R."/>
            <person name="Padilla G."/>
            <person name="Ferreira P."/>
            <person name="Barriuso J."/>
            <person name="Kellner H."/>
            <person name="Castanera R."/>
            <person name="Alfaro M."/>
            <person name="Ramirez L."/>
            <person name="Pisabarro A.G."/>
            <person name="Kuo A."/>
            <person name="Tritt A."/>
            <person name="Lipzen A."/>
            <person name="He G."/>
            <person name="Yan M."/>
            <person name="Ng V."/>
            <person name="Cullen D."/>
            <person name="Martin F."/>
            <person name="Rosso M.-N."/>
            <person name="Henrissat B."/>
            <person name="Hibbett D."/>
            <person name="Martinez A.T."/>
            <person name="Grigoriev I.V."/>
        </authorList>
    </citation>
    <scope>NUCLEOTIDE SEQUENCE</scope>
    <source>
        <strain evidence="2">AH 40177</strain>
    </source>
</reference>
<feature type="region of interest" description="Disordered" evidence="1">
    <location>
        <begin position="273"/>
        <end position="294"/>
    </location>
</feature>
<feature type="compositionally biased region" description="Polar residues" evidence="1">
    <location>
        <begin position="355"/>
        <end position="378"/>
    </location>
</feature>